<dbReference type="InterPro" id="IPR025736">
    <property type="entry name" value="PucR_C-HTH_dom"/>
</dbReference>
<reference evidence="5" key="1">
    <citation type="submission" date="2019-09" db="EMBL/GenBank/DDBJ databases">
        <authorList>
            <person name="Li J."/>
        </authorList>
    </citation>
    <scope>NUCLEOTIDE SEQUENCE [LARGE SCALE GENOMIC DNA]</scope>
    <source>
        <strain evidence="5">JCM 14732</strain>
    </source>
</reference>
<comment type="caution">
    <text evidence="5">The sequence shown here is derived from an EMBL/GenBank/DDBJ whole genome shotgun (WGS) entry which is preliminary data.</text>
</comment>
<dbReference type="Gene3D" id="1.10.10.2840">
    <property type="entry name" value="PucR C-terminal helix-turn-helix domain"/>
    <property type="match status" value="1"/>
</dbReference>
<gene>
    <name evidence="5" type="ORF">ESP70_011545</name>
</gene>
<evidence type="ECO:0000259" key="3">
    <source>
        <dbReference type="Pfam" id="PF13556"/>
    </source>
</evidence>
<dbReference type="RefSeq" id="WP_149689399.1">
    <property type="nucleotide sequence ID" value="NZ_SDPQ02000002.1"/>
</dbReference>
<name>A0A5M4FFG9_9ACTN</name>
<evidence type="ECO:0000313" key="5">
    <source>
        <dbReference type="EMBL" id="KAA1397960.1"/>
    </source>
</evidence>
<dbReference type="OrthoDB" id="2973014at2"/>
<organism evidence="5 6">
    <name type="scientific">Aeromicrobium ginsengisoli</name>
    <dbReference type="NCBI Taxonomy" id="363867"/>
    <lineage>
        <taxon>Bacteria</taxon>
        <taxon>Bacillati</taxon>
        <taxon>Actinomycetota</taxon>
        <taxon>Actinomycetes</taxon>
        <taxon>Propionibacteriales</taxon>
        <taxon>Nocardioidaceae</taxon>
        <taxon>Aeromicrobium</taxon>
    </lineage>
</organism>
<accession>A0A5M4FFG9</accession>
<evidence type="ECO:0000256" key="1">
    <source>
        <dbReference type="ARBA" id="ARBA00006754"/>
    </source>
</evidence>
<protein>
    <submittedName>
        <fullName evidence="5">PucR family transcriptional regulator</fullName>
    </submittedName>
</protein>
<dbReference type="Pfam" id="PF07905">
    <property type="entry name" value="PucR"/>
    <property type="match status" value="1"/>
</dbReference>
<dbReference type="Proteomes" id="UP000380867">
    <property type="component" value="Unassembled WGS sequence"/>
</dbReference>
<keyword evidence="6" id="KW-1185">Reference proteome</keyword>
<dbReference type="Pfam" id="PF13556">
    <property type="entry name" value="HTH_30"/>
    <property type="match status" value="1"/>
</dbReference>
<comment type="similarity">
    <text evidence="1">Belongs to the CdaR family.</text>
</comment>
<proteinExistence type="inferred from homology"/>
<dbReference type="InterPro" id="IPR051448">
    <property type="entry name" value="CdaR-like_regulators"/>
</dbReference>
<feature type="domain" description="PucR C-terminal helix-turn-helix" evidence="3">
    <location>
        <begin position="469"/>
        <end position="527"/>
    </location>
</feature>
<feature type="domain" description="CdaR GGDEF-like" evidence="4">
    <location>
        <begin position="285"/>
        <end position="415"/>
    </location>
</feature>
<dbReference type="EMBL" id="SDPQ02000002">
    <property type="protein sequence ID" value="KAA1397960.1"/>
    <property type="molecule type" value="Genomic_DNA"/>
</dbReference>
<dbReference type="InterPro" id="IPR042070">
    <property type="entry name" value="PucR_C-HTH_sf"/>
</dbReference>
<sequence length="532" mass="56997">MIPTIRSILAGPAVQAGEPEVLTGAARLDRPVRWVHVSEVREVADLLEGDELLLSTGLAMRGAAGEAVDYVSALIEAGAAGLIVELGEHLPAVPPAVLDLARDRDFPLVVLHRQARFVLITEEVHRGIVADRFDFVRFAQDVHETFTGLSLDGAGVDELVRAGAEMAGSSMVLEDLNRRVVAFHALGRPAEGLLADWERRSRLCPRREGTGLAGLEGWLTTGVGTHGHEWGRLVVPNPTADQQRLGMLIERVAQAVELSRMIERDQQSVQLQAQGGFLTELLEGRLADGPTALTRARALGLTPGTAYVGAAVQVDVPSGEAATRHRAQRRLGERVTRALTASRQSAIAGVLGDDQIVLLLSVPARTSDDVVLKAFAEAMRADPGHDPVTIGVGSAEPELLSTGRSLRTAQHAARVAHEALAAGPAYFRQSDIRLHGLIAQLHDDPRVQAFVEAELDPLLAYEARHGGGLLDLLRQFLAAGGNKSRLARTAHRSRPALYAKLAQIENVLGVRLDDPSSQLSLGVAMLAHDHAR</sequence>
<dbReference type="PANTHER" id="PTHR33744:SF1">
    <property type="entry name" value="DNA-BINDING TRANSCRIPTIONAL ACTIVATOR ADER"/>
    <property type="match status" value="1"/>
</dbReference>
<dbReference type="Pfam" id="PF17853">
    <property type="entry name" value="GGDEF_2"/>
    <property type="match status" value="1"/>
</dbReference>
<evidence type="ECO:0000259" key="2">
    <source>
        <dbReference type="Pfam" id="PF07905"/>
    </source>
</evidence>
<dbReference type="InterPro" id="IPR041522">
    <property type="entry name" value="CdaR_GGDEF"/>
</dbReference>
<evidence type="ECO:0000259" key="4">
    <source>
        <dbReference type="Pfam" id="PF17853"/>
    </source>
</evidence>
<feature type="domain" description="Purine catabolism PurC-like" evidence="2">
    <location>
        <begin position="8"/>
        <end position="128"/>
    </location>
</feature>
<dbReference type="AlphaFoldDB" id="A0A5M4FFG9"/>
<dbReference type="PANTHER" id="PTHR33744">
    <property type="entry name" value="CARBOHYDRATE DIACID REGULATOR"/>
    <property type="match status" value="1"/>
</dbReference>
<evidence type="ECO:0000313" key="6">
    <source>
        <dbReference type="Proteomes" id="UP000380867"/>
    </source>
</evidence>
<dbReference type="InterPro" id="IPR012914">
    <property type="entry name" value="PucR_dom"/>
</dbReference>